<feature type="transmembrane region" description="Helical" evidence="1">
    <location>
        <begin position="318"/>
        <end position="336"/>
    </location>
</feature>
<feature type="transmembrane region" description="Helical" evidence="1">
    <location>
        <begin position="84"/>
        <end position="102"/>
    </location>
</feature>
<reference evidence="2 3" key="1">
    <citation type="submission" date="2021-01" db="EMBL/GenBank/DDBJ databases">
        <title>Tumebacillus sp. strain ITR2 16S ribosomal RNA gene Genome sequencing and assembly.</title>
        <authorList>
            <person name="Kang M."/>
        </authorList>
    </citation>
    <scope>NUCLEOTIDE SEQUENCE [LARGE SCALE GENOMIC DNA]</scope>
    <source>
        <strain evidence="2 3">ITR2</strain>
    </source>
</reference>
<feature type="transmembrane region" description="Helical" evidence="1">
    <location>
        <begin position="236"/>
        <end position="255"/>
    </location>
</feature>
<name>A0ABS1J5V9_9BACL</name>
<evidence type="ECO:0008006" key="4">
    <source>
        <dbReference type="Google" id="ProtNLM"/>
    </source>
</evidence>
<evidence type="ECO:0000313" key="3">
    <source>
        <dbReference type="Proteomes" id="UP000602284"/>
    </source>
</evidence>
<protein>
    <recommendedName>
        <fullName evidence="4">DUF4131 domain-containing protein</fullName>
    </recommendedName>
</protein>
<proteinExistence type="predicted"/>
<evidence type="ECO:0000313" key="2">
    <source>
        <dbReference type="EMBL" id="MBL0385634.1"/>
    </source>
</evidence>
<feature type="transmembrane region" description="Helical" evidence="1">
    <location>
        <begin position="294"/>
        <end position="312"/>
    </location>
</feature>
<keyword evidence="1" id="KW-1133">Transmembrane helix</keyword>
<keyword evidence="1" id="KW-0472">Membrane</keyword>
<feature type="transmembrane region" description="Helical" evidence="1">
    <location>
        <begin position="58"/>
        <end position="78"/>
    </location>
</feature>
<feature type="transmembrane region" description="Helical" evidence="1">
    <location>
        <begin position="261"/>
        <end position="282"/>
    </location>
</feature>
<sequence length="342" mass="37059">MPKLNVKLQSTKTFFVSLFAIGPIWMGNYEQLSAVSLILGDRIWLSIQREEQRRETKAAWVATGSLAVSVLLLTGFFVFSPIVVGGSLVAAAFLLIGSIWGVRKLVTVFPQGTWYEKAGLESRTVARAAGQTLIVKNTVSNVPKEQTLQTLVVLNHDAKIEGRVTDVVFVYNGDVQLTSTSKTGVVVVLGGHNQQENGAYVEDGIAAVTFDFVAGRHPCFAGPSVMPFQGQERLDWWCWLGGLGISLLLALSVFGAPLARLFGVVLLLLFAVGYTLVAYHVGKIVVGGRAFSNGIWRPTFLGSVTIVALSNIPLFGALLLLIVLVLSIGTSTVWLWQKRAKR</sequence>
<comment type="caution">
    <text evidence="2">The sequence shown here is derived from an EMBL/GenBank/DDBJ whole genome shotgun (WGS) entry which is preliminary data.</text>
</comment>
<keyword evidence="1" id="KW-0812">Transmembrane</keyword>
<dbReference type="RefSeq" id="WP_201631023.1">
    <property type="nucleotide sequence ID" value="NZ_JAEQNB010000001.1"/>
</dbReference>
<dbReference type="Proteomes" id="UP000602284">
    <property type="component" value="Unassembled WGS sequence"/>
</dbReference>
<accession>A0ABS1J5V9</accession>
<keyword evidence="3" id="KW-1185">Reference proteome</keyword>
<dbReference type="EMBL" id="JAEQNB010000001">
    <property type="protein sequence ID" value="MBL0385634.1"/>
    <property type="molecule type" value="Genomic_DNA"/>
</dbReference>
<organism evidence="2 3">
    <name type="scientific">Tumebacillus amylolyticus</name>
    <dbReference type="NCBI Taxonomy" id="2801339"/>
    <lineage>
        <taxon>Bacteria</taxon>
        <taxon>Bacillati</taxon>
        <taxon>Bacillota</taxon>
        <taxon>Bacilli</taxon>
        <taxon>Bacillales</taxon>
        <taxon>Alicyclobacillaceae</taxon>
        <taxon>Tumebacillus</taxon>
    </lineage>
</organism>
<gene>
    <name evidence="2" type="ORF">JJB07_03130</name>
</gene>
<evidence type="ECO:0000256" key="1">
    <source>
        <dbReference type="SAM" id="Phobius"/>
    </source>
</evidence>